<dbReference type="InterPro" id="IPR050643">
    <property type="entry name" value="Periplasmic_pilus_chap"/>
</dbReference>
<feature type="chain" id="PRO_5003921022" description="Fimbrial chaperone protein" evidence="6">
    <location>
        <begin position="23"/>
        <end position="226"/>
    </location>
</feature>
<evidence type="ECO:0000259" key="7">
    <source>
        <dbReference type="Pfam" id="PF00345"/>
    </source>
</evidence>
<dbReference type="Proteomes" id="UP000010290">
    <property type="component" value="Chromosome"/>
</dbReference>
<evidence type="ECO:0000313" key="10">
    <source>
        <dbReference type="Proteomes" id="UP000010290"/>
    </source>
</evidence>
<evidence type="ECO:0008006" key="11">
    <source>
        <dbReference type="Google" id="ProtNLM"/>
    </source>
</evidence>
<evidence type="ECO:0000259" key="8">
    <source>
        <dbReference type="Pfam" id="PF02753"/>
    </source>
</evidence>
<sequence>MLMRKIVPALSLFFISISPCYAGFGLETTRIIYHEKDKSEGVVAFNTDKNRNYLLQSWIEDKNGKVTQDFAATPPLLKLRSEQKNTIQITKIAALPSDRETLYWLNVKFVAPSSEDLDNVLRYSMTNKIKLIYRPSTLEDQQIVSSMNKLNWSRLANGVKVVNPTPYYVNIAKLKINEKEIEAPSYLEPYSDTAINLPKSVGNANKVSLSYINDYGKGLDINYLIK</sequence>
<dbReference type="InterPro" id="IPR013783">
    <property type="entry name" value="Ig-like_fold"/>
</dbReference>
<evidence type="ECO:0000256" key="1">
    <source>
        <dbReference type="ARBA" id="ARBA00004418"/>
    </source>
</evidence>
<dbReference type="Gene3D" id="2.60.40.10">
    <property type="entry name" value="Immunoglobulins"/>
    <property type="match status" value="2"/>
</dbReference>
<comment type="caution">
    <text evidence="9">The sequence shown here is derived from an EMBL/GenBank/DDBJ whole genome shotgun (WGS) entry which is preliminary data.</text>
</comment>
<dbReference type="EMBL" id="AKKN01000011">
    <property type="protein sequence ID" value="EKT54223.1"/>
    <property type="molecule type" value="Genomic_DNA"/>
</dbReference>
<comment type="similarity">
    <text evidence="2">Belongs to the periplasmic pilus chaperone family.</text>
</comment>
<dbReference type="SUPFAM" id="SSF49354">
    <property type="entry name" value="PapD-like"/>
    <property type="match status" value="1"/>
</dbReference>
<gene>
    <name evidence="9" type="ORF">OO7_13878</name>
</gene>
<keyword evidence="4" id="KW-0574">Periplasm</keyword>
<dbReference type="HOGENOM" id="CLU_070768_2_1_6"/>
<dbReference type="PATRIC" id="fig|1141660.3.peg.2771"/>
<keyword evidence="3 6" id="KW-0732">Signal</keyword>
<evidence type="ECO:0000256" key="3">
    <source>
        <dbReference type="ARBA" id="ARBA00022729"/>
    </source>
</evidence>
<reference evidence="9 10" key="1">
    <citation type="journal article" date="2012" name="BMC Genomics">
        <title>Comparative genomics of bacteria in the genus Providencia isolated from wild Drosophila melanogaster.</title>
        <authorList>
            <person name="Galac M.R."/>
            <person name="Lazzaro B.P."/>
        </authorList>
    </citation>
    <scope>NUCLEOTIDE SEQUENCE [LARGE SCALE GENOMIC DNA]</scope>
    <source>
        <strain evidence="9 10">DSM 19967</strain>
    </source>
</reference>
<accession>K8W101</accession>
<dbReference type="InterPro" id="IPR008962">
    <property type="entry name" value="PapD-like_sf"/>
</dbReference>
<dbReference type="InterPro" id="IPR016147">
    <property type="entry name" value="Pili_assmbl_chaperone_N"/>
</dbReference>
<evidence type="ECO:0000256" key="2">
    <source>
        <dbReference type="ARBA" id="ARBA00007399"/>
    </source>
</evidence>
<evidence type="ECO:0000256" key="6">
    <source>
        <dbReference type="SAM" id="SignalP"/>
    </source>
</evidence>
<evidence type="ECO:0000256" key="5">
    <source>
        <dbReference type="ARBA" id="ARBA00023186"/>
    </source>
</evidence>
<keyword evidence="10" id="KW-1185">Reference proteome</keyword>
<feature type="signal peptide" evidence="6">
    <location>
        <begin position="1"/>
        <end position="22"/>
    </location>
</feature>
<dbReference type="OrthoDB" id="6455024at2"/>
<organism evidence="9 10">
    <name type="scientific">Providencia sneebia DSM 19967</name>
    <dbReference type="NCBI Taxonomy" id="1141660"/>
    <lineage>
        <taxon>Bacteria</taxon>
        <taxon>Pseudomonadati</taxon>
        <taxon>Pseudomonadota</taxon>
        <taxon>Gammaproteobacteria</taxon>
        <taxon>Enterobacterales</taxon>
        <taxon>Morganellaceae</taxon>
        <taxon>Providencia</taxon>
    </lineage>
</organism>
<protein>
    <recommendedName>
        <fullName evidence="11">Fimbrial chaperone protein</fullName>
    </recommendedName>
</protein>
<name>K8W101_9GAMM</name>
<dbReference type="InterPro" id="IPR036316">
    <property type="entry name" value="Pili_assmbl_chap_C_dom_sf"/>
</dbReference>
<dbReference type="InterPro" id="IPR001829">
    <property type="entry name" value="Pili_assmbl_chaperone_bac"/>
</dbReference>
<dbReference type="GO" id="GO:0071555">
    <property type="term" value="P:cell wall organization"/>
    <property type="evidence" value="ECO:0007669"/>
    <property type="project" value="InterPro"/>
</dbReference>
<dbReference type="PANTHER" id="PTHR30251">
    <property type="entry name" value="PILUS ASSEMBLY CHAPERONE"/>
    <property type="match status" value="1"/>
</dbReference>
<dbReference type="AlphaFoldDB" id="K8W101"/>
<dbReference type="PANTHER" id="PTHR30251:SF6">
    <property type="entry name" value="FIMBRIAL CHAPERONE YFCS-RELATED"/>
    <property type="match status" value="1"/>
</dbReference>
<keyword evidence="5" id="KW-0143">Chaperone</keyword>
<dbReference type="PRINTS" id="PR00969">
    <property type="entry name" value="CHAPERONPILI"/>
</dbReference>
<feature type="domain" description="Pili assembly chaperone N-terminal" evidence="7">
    <location>
        <begin position="24"/>
        <end position="138"/>
    </location>
</feature>
<dbReference type="Pfam" id="PF02753">
    <property type="entry name" value="PapD_C"/>
    <property type="match status" value="1"/>
</dbReference>
<dbReference type="Pfam" id="PF00345">
    <property type="entry name" value="PapD_N"/>
    <property type="match status" value="1"/>
</dbReference>
<comment type="subcellular location">
    <subcellularLocation>
        <location evidence="1">Periplasm</location>
    </subcellularLocation>
</comment>
<dbReference type="InterPro" id="IPR016148">
    <property type="entry name" value="Pili_assmbl_chaperone_C"/>
</dbReference>
<dbReference type="GO" id="GO:0030288">
    <property type="term" value="C:outer membrane-bounded periplasmic space"/>
    <property type="evidence" value="ECO:0007669"/>
    <property type="project" value="InterPro"/>
</dbReference>
<feature type="domain" description="Pili assembly chaperone C-terminal" evidence="8">
    <location>
        <begin position="161"/>
        <end position="216"/>
    </location>
</feature>
<dbReference type="SUPFAM" id="SSF49584">
    <property type="entry name" value="Periplasmic chaperone C-domain"/>
    <property type="match status" value="1"/>
</dbReference>
<evidence type="ECO:0000313" key="9">
    <source>
        <dbReference type="EMBL" id="EKT54223.1"/>
    </source>
</evidence>
<evidence type="ECO:0000256" key="4">
    <source>
        <dbReference type="ARBA" id="ARBA00022764"/>
    </source>
</evidence>
<proteinExistence type="inferred from homology"/>